<dbReference type="PANTHER" id="PTHR22698:SF1">
    <property type="entry name" value="PDZ DOMAIN-CONTAINING PROTEIN 9"/>
    <property type="match status" value="1"/>
</dbReference>
<dbReference type="AlphaFoldDB" id="A0A093NLC1"/>
<dbReference type="PROSITE" id="PS50106">
    <property type="entry name" value="PDZ"/>
    <property type="match status" value="1"/>
</dbReference>
<name>A0A093NLC1_PYGAD</name>
<dbReference type="Gene3D" id="2.30.42.10">
    <property type="match status" value="1"/>
</dbReference>
<feature type="domain" description="PDZ" evidence="2">
    <location>
        <begin position="10"/>
        <end position="89"/>
    </location>
</feature>
<gene>
    <name evidence="3" type="ORF">AS28_05643</name>
</gene>
<protein>
    <submittedName>
        <fullName evidence="3">PDZ domain-containing protein 9</fullName>
    </submittedName>
</protein>
<dbReference type="STRING" id="9238.A0A093NLC1"/>
<dbReference type="Pfam" id="PF13180">
    <property type="entry name" value="PDZ_2"/>
    <property type="match status" value="1"/>
</dbReference>
<proteinExistence type="predicted"/>
<dbReference type="InterPro" id="IPR001478">
    <property type="entry name" value="PDZ"/>
</dbReference>
<sequence length="237" mass="26319">SQHTLIATLKANIRMNEQGLGLIIIQNGPYLQIISLVEKSSAANDGKLKPGDVLIKIGYADVLGWTLRELRQLLHNIPVGTTVQIRVYRDFVEVPQCWQSAVELIPEAKLPVMTADRSEDAEDEDTTRSSSDDDADLETFQYKSSQSYCCEFTRKLPSISKIWQISDTGQTLRVRTDTGCDAVLHNDVDALCNPKFDASGVRPPSYWAMENSETSSSSSCPSVSETSYLEEFAFVSE</sequence>
<reference evidence="3 4" key="1">
    <citation type="submission" date="2014-04" db="EMBL/GenBank/DDBJ databases">
        <title>Genome evolution of avian class.</title>
        <authorList>
            <person name="Zhang G."/>
            <person name="Li C."/>
        </authorList>
    </citation>
    <scope>NUCLEOTIDE SEQUENCE [LARGE SCALE GENOMIC DNA]</scope>
    <source>
        <strain evidence="3">BGI_AS28</strain>
    </source>
</reference>
<organism evidence="3 4">
    <name type="scientific">Pygoscelis adeliae</name>
    <name type="common">Adelie penguin</name>
    <dbReference type="NCBI Taxonomy" id="9238"/>
    <lineage>
        <taxon>Eukaryota</taxon>
        <taxon>Metazoa</taxon>
        <taxon>Chordata</taxon>
        <taxon>Craniata</taxon>
        <taxon>Vertebrata</taxon>
        <taxon>Euteleostomi</taxon>
        <taxon>Archelosauria</taxon>
        <taxon>Archosauria</taxon>
        <taxon>Dinosauria</taxon>
        <taxon>Saurischia</taxon>
        <taxon>Theropoda</taxon>
        <taxon>Coelurosauria</taxon>
        <taxon>Aves</taxon>
        <taxon>Neognathae</taxon>
        <taxon>Neoaves</taxon>
        <taxon>Aequornithes</taxon>
        <taxon>Sphenisciformes</taxon>
        <taxon>Spheniscidae</taxon>
        <taxon>Pygoscelis</taxon>
    </lineage>
</organism>
<feature type="non-terminal residue" evidence="3">
    <location>
        <position position="237"/>
    </location>
</feature>
<evidence type="ECO:0000259" key="2">
    <source>
        <dbReference type="PROSITE" id="PS50106"/>
    </source>
</evidence>
<feature type="region of interest" description="Disordered" evidence="1">
    <location>
        <begin position="113"/>
        <end position="136"/>
    </location>
</feature>
<dbReference type="SUPFAM" id="SSF50156">
    <property type="entry name" value="PDZ domain-like"/>
    <property type="match status" value="1"/>
</dbReference>
<dbReference type="EMBL" id="KL224917">
    <property type="protein sequence ID" value="KFW65588.1"/>
    <property type="molecule type" value="Genomic_DNA"/>
</dbReference>
<dbReference type="SMART" id="SM00228">
    <property type="entry name" value="PDZ"/>
    <property type="match status" value="1"/>
</dbReference>
<feature type="non-terminal residue" evidence="3">
    <location>
        <position position="1"/>
    </location>
</feature>
<accession>A0A093NLC1</accession>
<dbReference type="InterPro" id="IPR036034">
    <property type="entry name" value="PDZ_sf"/>
</dbReference>
<keyword evidence="4" id="KW-1185">Reference proteome</keyword>
<evidence type="ECO:0000256" key="1">
    <source>
        <dbReference type="SAM" id="MobiDB-lite"/>
    </source>
</evidence>
<evidence type="ECO:0000313" key="3">
    <source>
        <dbReference type="EMBL" id="KFW65588.1"/>
    </source>
</evidence>
<dbReference type="InterPro" id="IPR039179">
    <property type="entry name" value="PDZD9"/>
</dbReference>
<dbReference type="Proteomes" id="UP000054081">
    <property type="component" value="Unassembled WGS sequence"/>
</dbReference>
<dbReference type="PANTHER" id="PTHR22698">
    <property type="entry name" value="PDZ DOMAIN-CONTAINING PROTEIN 9"/>
    <property type="match status" value="1"/>
</dbReference>
<evidence type="ECO:0000313" key="4">
    <source>
        <dbReference type="Proteomes" id="UP000054081"/>
    </source>
</evidence>